<dbReference type="InterPro" id="IPR011006">
    <property type="entry name" value="CheY-like_superfamily"/>
</dbReference>
<dbReference type="SUPFAM" id="SSF46894">
    <property type="entry name" value="C-terminal effector domain of the bipartite response regulators"/>
    <property type="match status" value="1"/>
</dbReference>
<dbReference type="GO" id="GO:0000976">
    <property type="term" value="F:transcription cis-regulatory region binding"/>
    <property type="evidence" value="ECO:0007669"/>
    <property type="project" value="TreeGrafter"/>
</dbReference>
<dbReference type="GO" id="GO:0000156">
    <property type="term" value="F:phosphorelay response regulator activity"/>
    <property type="evidence" value="ECO:0007669"/>
    <property type="project" value="TreeGrafter"/>
</dbReference>
<proteinExistence type="predicted"/>
<dbReference type="InterPro" id="IPR001867">
    <property type="entry name" value="OmpR/PhoB-type_DNA-bd"/>
</dbReference>
<feature type="DNA-binding region" description="OmpR/PhoB-type" evidence="5">
    <location>
        <begin position="123"/>
        <end position="222"/>
    </location>
</feature>
<dbReference type="GO" id="GO:0032993">
    <property type="term" value="C:protein-DNA complex"/>
    <property type="evidence" value="ECO:0007669"/>
    <property type="project" value="TreeGrafter"/>
</dbReference>
<dbReference type="EMBL" id="JAMOIM010000002">
    <property type="protein sequence ID" value="MCW6507360.1"/>
    <property type="molecule type" value="Genomic_DNA"/>
</dbReference>
<evidence type="ECO:0000256" key="4">
    <source>
        <dbReference type="PROSITE-ProRule" id="PRU00169"/>
    </source>
</evidence>
<dbReference type="Pfam" id="PF00486">
    <property type="entry name" value="Trans_reg_C"/>
    <property type="match status" value="1"/>
</dbReference>
<evidence type="ECO:0000256" key="5">
    <source>
        <dbReference type="PROSITE-ProRule" id="PRU01091"/>
    </source>
</evidence>
<dbReference type="RefSeq" id="WP_282583714.1">
    <property type="nucleotide sequence ID" value="NZ_JAMOIM010000002.1"/>
</dbReference>
<feature type="domain" description="Response regulatory" evidence="6">
    <location>
        <begin position="1"/>
        <end position="116"/>
    </location>
</feature>
<dbReference type="PROSITE" id="PS51755">
    <property type="entry name" value="OMPR_PHOB"/>
    <property type="match status" value="1"/>
</dbReference>
<keyword evidence="9" id="KW-1185">Reference proteome</keyword>
<dbReference type="Proteomes" id="UP001165667">
    <property type="component" value="Unassembled WGS sequence"/>
</dbReference>
<dbReference type="AlphaFoldDB" id="A0AA41YYW0"/>
<dbReference type="SUPFAM" id="SSF52172">
    <property type="entry name" value="CheY-like"/>
    <property type="match status" value="1"/>
</dbReference>
<dbReference type="Gene3D" id="1.10.10.10">
    <property type="entry name" value="Winged helix-like DNA-binding domain superfamily/Winged helix DNA-binding domain"/>
    <property type="match status" value="1"/>
</dbReference>
<dbReference type="SMART" id="SM00862">
    <property type="entry name" value="Trans_reg_C"/>
    <property type="match status" value="1"/>
</dbReference>
<name>A0AA41YYW0_9HYPH</name>
<evidence type="ECO:0000259" key="6">
    <source>
        <dbReference type="PROSITE" id="PS50110"/>
    </source>
</evidence>
<sequence>MLVLIDDREIVSVGYVGGFRNEGVSSTGLSPTDFRDWIASVSETDLAAIEAFLIGACSDRQAFPRHIRERSSAPIIAINETHSLEQTLDLFNAGFDDVVRKPIHVRELMARIDAIRRRAQAKKDDVQFGDIRVFFDGRDPEIRGEALSLPRRERRILEYLVKNRGRRVTKTQIFNAIYGIFDEEVEENVVESHISKLRKKLRERLGYDLIESKRYLGYCLEERSPAVELAPTQPMALPAPILVRALAATAA</sequence>
<dbReference type="GO" id="GO:0006355">
    <property type="term" value="P:regulation of DNA-templated transcription"/>
    <property type="evidence" value="ECO:0007669"/>
    <property type="project" value="InterPro"/>
</dbReference>
<evidence type="ECO:0000313" key="9">
    <source>
        <dbReference type="Proteomes" id="UP001165667"/>
    </source>
</evidence>
<accession>A0AA41YYW0</accession>
<keyword evidence="3" id="KW-0804">Transcription</keyword>
<gene>
    <name evidence="8" type="ORF">M8523_04920</name>
</gene>
<feature type="domain" description="OmpR/PhoB-type" evidence="7">
    <location>
        <begin position="123"/>
        <end position="222"/>
    </location>
</feature>
<dbReference type="GO" id="GO:0005829">
    <property type="term" value="C:cytosol"/>
    <property type="evidence" value="ECO:0007669"/>
    <property type="project" value="TreeGrafter"/>
</dbReference>
<dbReference type="InterPro" id="IPR016032">
    <property type="entry name" value="Sig_transdc_resp-reg_C-effctor"/>
</dbReference>
<evidence type="ECO:0000256" key="2">
    <source>
        <dbReference type="ARBA" id="ARBA00023125"/>
    </source>
</evidence>
<keyword evidence="1" id="KW-0805">Transcription regulation</keyword>
<dbReference type="PANTHER" id="PTHR48111">
    <property type="entry name" value="REGULATOR OF RPOS"/>
    <property type="match status" value="1"/>
</dbReference>
<reference evidence="8" key="1">
    <citation type="submission" date="2022-05" db="EMBL/GenBank/DDBJ databases">
        <authorList>
            <person name="Pankratov T."/>
        </authorList>
    </citation>
    <scope>NUCLEOTIDE SEQUENCE</scope>
    <source>
        <strain evidence="8">BP6-180914</strain>
    </source>
</reference>
<comment type="caution">
    <text evidence="8">The sequence shown here is derived from an EMBL/GenBank/DDBJ whole genome shotgun (WGS) entry which is preliminary data.</text>
</comment>
<dbReference type="CDD" id="cd00383">
    <property type="entry name" value="trans_reg_C"/>
    <property type="match status" value="1"/>
</dbReference>
<dbReference type="InterPro" id="IPR001789">
    <property type="entry name" value="Sig_transdc_resp-reg_receiver"/>
</dbReference>
<dbReference type="InterPro" id="IPR039420">
    <property type="entry name" value="WalR-like"/>
</dbReference>
<keyword evidence="2 5" id="KW-0238">DNA-binding</keyword>
<dbReference type="PROSITE" id="PS50110">
    <property type="entry name" value="RESPONSE_REGULATORY"/>
    <property type="match status" value="1"/>
</dbReference>
<organism evidence="8 9">
    <name type="scientific">Lichenifustis flavocetrariae</name>
    <dbReference type="NCBI Taxonomy" id="2949735"/>
    <lineage>
        <taxon>Bacteria</taxon>
        <taxon>Pseudomonadati</taxon>
        <taxon>Pseudomonadota</taxon>
        <taxon>Alphaproteobacteria</taxon>
        <taxon>Hyphomicrobiales</taxon>
        <taxon>Lichenihabitantaceae</taxon>
        <taxon>Lichenifustis</taxon>
    </lineage>
</organism>
<comment type="caution">
    <text evidence="4">Lacks conserved residue(s) required for the propagation of feature annotation.</text>
</comment>
<dbReference type="Gene3D" id="3.40.50.2300">
    <property type="match status" value="1"/>
</dbReference>
<dbReference type="InterPro" id="IPR036388">
    <property type="entry name" value="WH-like_DNA-bd_sf"/>
</dbReference>
<evidence type="ECO:0000313" key="8">
    <source>
        <dbReference type="EMBL" id="MCW6507360.1"/>
    </source>
</evidence>
<evidence type="ECO:0000259" key="7">
    <source>
        <dbReference type="PROSITE" id="PS51755"/>
    </source>
</evidence>
<evidence type="ECO:0000256" key="1">
    <source>
        <dbReference type="ARBA" id="ARBA00023015"/>
    </source>
</evidence>
<protein>
    <submittedName>
        <fullName evidence="8">Response regulator transcription factor</fullName>
    </submittedName>
</protein>
<dbReference type="PANTHER" id="PTHR48111:SF67">
    <property type="entry name" value="TRANSCRIPTIONAL REGULATORY PROTEIN TCTD"/>
    <property type="match status" value="1"/>
</dbReference>
<evidence type="ECO:0000256" key="3">
    <source>
        <dbReference type="ARBA" id="ARBA00023163"/>
    </source>
</evidence>